<reference evidence="7 8" key="1">
    <citation type="submission" date="2019-06" db="EMBL/GenBank/DDBJ databases">
        <authorList>
            <person name="Jiang L."/>
        </authorList>
    </citation>
    <scope>NUCLEOTIDE SEQUENCE [LARGE SCALE GENOMIC DNA]</scope>
    <source>
        <strain evidence="7 8">YIM 48858</strain>
    </source>
</reference>
<organism evidence="7 8">
    <name type="scientific">Rubellimicrobium roseum</name>
    <dbReference type="NCBI Taxonomy" id="687525"/>
    <lineage>
        <taxon>Bacteria</taxon>
        <taxon>Pseudomonadati</taxon>
        <taxon>Pseudomonadota</taxon>
        <taxon>Alphaproteobacteria</taxon>
        <taxon>Rhodobacterales</taxon>
        <taxon>Roseobacteraceae</taxon>
        <taxon>Rubellimicrobium</taxon>
    </lineage>
</organism>
<evidence type="ECO:0000256" key="2">
    <source>
        <dbReference type="ARBA" id="ARBA00022723"/>
    </source>
</evidence>
<evidence type="ECO:0000256" key="3">
    <source>
        <dbReference type="ARBA" id="ARBA00023004"/>
    </source>
</evidence>
<dbReference type="InterPro" id="IPR030999">
    <property type="entry name" value="Thiosulf_SoxX"/>
</dbReference>
<dbReference type="GO" id="GO:0020037">
    <property type="term" value="F:heme binding"/>
    <property type="evidence" value="ECO:0007669"/>
    <property type="project" value="InterPro"/>
</dbReference>
<evidence type="ECO:0000256" key="5">
    <source>
        <dbReference type="SAM" id="SignalP"/>
    </source>
</evidence>
<feature type="domain" description="Cytochrome c" evidence="6">
    <location>
        <begin position="32"/>
        <end position="136"/>
    </location>
</feature>
<keyword evidence="2 4" id="KW-0479">Metal-binding</keyword>
<gene>
    <name evidence="7" type="primary">soxX</name>
    <name evidence="7" type="ORF">FHG71_12160</name>
</gene>
<dbReference type="InterPro" id="IPR009056">
    <property type="entry name" value="Cyt_c-like_dom"/>
</dbReference>
<dbReference type="PROSITE" id="PS51007">
    <property type="entry name" value="CYTC"/>
    <property type="match status" value="1"/>
</dbReference>
<dbReference type="InterPro" id="IPR036909">
    <property type="entry name" value="Cyt_c-like_dom_sf"/>
</dbReference>
<evidence type="ECO:0000256" key="1">
    <source>
        <dbReference type="ARBA" id="ARBA00022617"/>
    </source>
</evidence>
<evidence type="ECO:0000256" key="4">
    <source>
        <dbReference type="PROSITE-ProRule" id="PRU00433"/>
    </source>
</evidence>
<dbReference type="GO" id="GO:0046872">
    <property type="term" value="F:metal ion binding"/>
    <property type="evidence" value="ECO:0007669"/>
    <property type="project" value="UniProtKB-KW"/>
</dbReference>
<evidence type="ECO:0000313" key="8">
    <source>
        <dbReference type="Proteomes" id="UP000305709"/>
    </source>
</evidence>
<dbReference type="NCBIfam" id="TIGR04485">
    <property type="entry name" value="thiosulf_SoxX"/>
    <property type="match status" value="1"/>
</dbReference>
<dbReference type="AlphaFoldDB" id="A0A5C4N951"/>
<evidence type="ECO:0000313" key="7">
    <source>
        <dbReference type="EMBL" id="TNC71341.1"/>
    </source>
</evidence>
<feature type="signal peptide" evidence="5">
    <location>
        <begin position="1"/>
        <end position="20"/>
    </location>
</feature>
<keyword evidence="1 4" id="KW-0349">Heme</keyword>
<evidence type="ECO:0000259" key="6">
    <source>
        <dbReference type="PROSITE" id="PS51007"/>
    </source>
</evidence>
<dbReference type="EMBL" id="VDFV01000015">
    <property type="protein sequence ID" value="TNC71341.1"/>
    <property type="molecule type" value="Genomic_DNA"/>
</dbReference>
<dbReference type="RefSeq" id="WP_139081955.1">
    <property type="nucleotide sequence ID" value="NZ_VDFV01000015.1"/>
</dbReference>
<comment type="caution">
    <text evidence="7">The sequence shown here is derived from an EMBL/GenBank/DDBJ whole genome shotgun (WGS) entry which is preliminary data.</text>
</comment>
<name>A0A5C4N951_9RHOB</name>
<protein>
    <submittedName>
        <fullName evidence="7">Sulfur oxidation c-type cytochrome SoxX</fullName>
    </submittedName>
</protein>
<sequence length="140" mass="14650">MRRLALAPALALAFAVPAMAQGLPEPLTAAPGDPARGRALVLDQQRSLCTLCHAGLVPQVPFPGDLGPDLTGVGDRLTLPELRLRLVDSRAVNPDTIMPPFHSLDGLSRVGARWQGATILSAQEVENVAAFLATLKGGSE</sequence>
<keyword evidence="8" id="KW-1185">Reference proteome</keyword>
<keyword evidence="5" id="KW-0732">Signal</keyword>
<dbReference type="SUPFAM" id="SSF46626">
    <property type="entry name" value="Cytochrome c"/>
    <property type="match status" value="1"/>
</dbReference>
<dbReference type="Gene3D" id="1.10.760.10">
    <property type="entry name" value="Cytochrome c-like domain"/>
    <property type="match status" value="1"/>
</dbReference>
<dbReference type="GO" id="GO:0009055">
    <property type="term" value="F:electron transfer activity"/>
    <property type="evidence" value="ECO:0007669"/>
    <property type="project" value="InterPro"/>
</dbReference>
<dbReference type="OrthoDB" id="9793634at2"/>
<accession>A0A5C4N951</accession>
<dbReference type="Proteomes" id="UP000305709">
    <property type="component" value="Unassembled WGS sequence"/>
</dbReference>
<proteinExistence type="predicted"/>
<keyword evidence="3 4" id="KW-0408">Iron</keyword>
<feature type="chain" id="PRO_5022683602" evidence="5">
    <location>
        <begin position="21"/>
        <end position="140"/>
    </location>
</feature>